<evidence type="ECO:0000256" key="1">
    <source>
        <dbReference type="ARBA" id="ARBA00023015"/>
    </source>
</evidence>
<dbReference type="Pfam" id="PF02002">
    <property type="entry name" value="TFIIE_alpha"/>
    <property type="match status" value="1"/>
</dbReference>
<dbReference type="GO" id="GO:0005673">
    <property type="term" value="C:transcription factor TFIIE complex"/>
    <property type="evidence" value="ECO:0007669"/>
    <property type="project" value="TreeGrafter"/>
</dbReference>
<feature type="region of interest" description="Disordered" evidence="3">
    <location>
        <begin position="359"/>
        <end position="385"/>
    </location>
</feature>
<dbReference type="FunCoup" id="D8QHR1">
    <property type="interactions" value="350"/>
</dbReference>
<dbReference type="PANTHER" id="PTHR13097:SF7">
    <property type="entry name" value="GENERAL TRANSCRIPTION FACTOR IIE SUBUNIT 1"/>
    <property type="match status" value="1"/>
</dbReference>
<keyword evidence="2" id="KW-0804">Transcription</keyword>
<feature type="domain" description="HTH TFE/IIEalpha-type" evidence="4">
    <location>
        <begin position="19"/>
        <end position="110"/>
    </location>
</feature>
<feature type="non-terminal residue" evidence="5">
    <location>
        <position position="522"/>
    </location>
</feature>
<dbReference type="InterPro" id="IPR039997">
    <property type="entry name" value="TFE"/>
</dbReference>
<dbReference type="eggNOG" id="KOG2593">
    <property type="taxonomic scope" value="Eukaryota"/>
</dbReference>
<dbReference type="SMART" id="SM00531">
    <property type="entry name" value="TFIIE"/>
    <property type="match status" value="1"/>
</dbReference>
<dbReference type="HOGENOM" id="CLU_035744_0_1_1"/>
<dbReference type="InterPro" id="IPR024550">
    <property type="entry name" value="TFIIEa/SarR/Rpc3_HTH_dom"/>
</dbReference>
<protein>
    <recommendedName>
        <fullName evidence="4">HTH TFE/IIEalpha-type domain-containing protein</fullName>
    </recommendedName>
</protein>
<keyword evidence="1" id="KW-0805">Transcription regulation</keyword>
<name>D8QHR1_SCHCM</name>
<dbReference type="InterPro" id="IPR017919">
    <property type="entry name" value="TFIIE/TFIIEa_HTH"/>
</dbReference>
<evidence type="ECO:0000313" key="6">
    <source>
        <dbReference type="Proteomes" id="UP000007431"/>
    </source>
</evidence>
<dbReference type="OMA" id="NRQMRFI"/>
<dbReference type="GO" id="GO:0006367">
    <property type="term" value="P:transcription initiation at RNA polymerase II promoter"/>
    <property type="evidence" value="ECO:0007669"/>
    <property type="project" value="InterPro"/>
</dbReference>
<sequence>MSTHASNSAPSQPEIQRILKRLVQYVARTFYEPKHIVLLDLLVRNPVIKDDELAGMMDMKLKDVQKIAADLANASLIKLHRQNELKDGAVRASPKTYYYIDYIHFCNVVKWRVWRMQKKIDSTTRNVLDFMSGELICEACKGPVIEYEGAGAEGGNTRLQRFNQQIHLITSGLRKVDEAGVLPAFDVAAHVKAAHVDTQRGKNEPGAGLRIAGEGGSRTQEAAVGVVLAAEGDEAAARAARDAAADARRQQNALPAWHLRSTVSGGLTALGIREQEREERERGERGQANDAKEEDPLSGFGVVGGGRPRVKQEEDLEDTKGISMATQNAPGTQAEPAAADLDMWYAGVSVGADVATPYLSDPNTPYTPYSTNTPPEDDEEDDAPRVVTSLSAWRKRSREEEDEGRRVRVKAEEGESGVWGGTNGYANTNGYGSTNGYGAATSNGYGSTTNGFGSTTNGYGAGDFTMGSSQGTDVSMANGGDDPTVFVQGKPYAYSAVTEELYEQMTEDEMTAYVEVMQARGV</sequence>
<gene>
    <name evidence="5" type="ORF">SCHCODRAFT_113409</name>
</gene>
<dbReference type="InterPro" id="IPR021600">
    <property type="entry name" value="TFIIE_asu_C"/>
</dbReference>
<reference evidence="5 6" key="1">
    <citation type="journal article" date="2010" name="Nat. Biotechnol.">
        <title>Genome sequence of the model mushroom Schizophyllum commune.</title>
        <authorList>
            <person name="Ohm R.A."/>
            <person name="de Jong J.F."/>
            <person name="Lugones L.G."/>
            <person name="Aerts A."/>
            <person name="Kothe E."/>
            <person name="Stajich J.E."/>
            <person name="de Vries R.P."/>
            <person name="Record E."/>
            <person name="Levasseur A."/>
            <person name="Baker S.E."/>
            <person name="Bartholomew K.A."/>
            <person name="Coutinho P.M."/>
            <person name="Erdmann S."/>
            <person name="Fowler T.J."/>
            <person name="Gathman A.C."/>
            <person name="Lombard V."/>
            <person name="Henrissat B."/>
            <person name="Knabe N."/>
            <person name="Kuees U."/>
            <person name="Lilly W.W."/>
            <person name="Lindquist E."/>
            <person name="Lucas S."/>
            <person name="Magnuson J.K."/>
            <person name="Piumi F."/>
            <person name="Raudaskoski M."/>
            <person name="Salamov A."/>
            <person name="Schmutz J."/>
            <person name="Schwarze F.W.M.R."/>
            <person name="vanKuyk P.A."/>
            <person name="Horton J.S."/>
            <person name="Grigoriev I.V."/>
            <person name="Woesten H.A.B."/>
        </authorList>
    </citation>
    <scope>NUCLEOTIDE SEQUENCE [LARGE SCALE GENOMIC DNA]</scope>
    <source>
        <strain evidence="6">H4-8 / FGSC 9210</strain>
    </source>
</reference>
<feature type="compositionally biased region" description="Low complexity" evidence="3">
    <location>
        <begin position="362"/>
        <end position="374"/>
    </location>
</feature>
<feature type="compositionally biased region" description="Basic and acidic residues" evidence="3">
    <location>
        <begin position="273"/>
        <end position="295"/>
    </location>
</feature>
<dbReference type="VEuPathDB" id="FungiDB:SCHCODRAFT_02641221"/>
<dbReference type="PANTHER" id="PTHR13097">
    <property type="entry name" value="TRANSCRIPTION INITIATION FACTOR IIE, ALPHA SUBUNIT"/>
    <property type="match status" value="1"/>
</dbReference>
<organism evidence="6">
    <name type="scientific">Schizophyllum commune (strain H4-8 / FGSC 9210)</name>
    <name type="common">Split gill fungus</name>
    <dbReference type="NCBI Taxonomy" id="578458"/>
    <lineage>
        <taxon>Eukaryota</taxon>
        <taxon>Fungi</taxon>
        <taxon>Dikarya</taxon>
        <taxon>Basidiomycota</taxon>
        <taxon>Agaricomycotina</taxon>
        <taxon>Agaricomycetes</taxon>
        <taxon>Agaricomycetidae</taxon>
        <taxon>Agaricales</taxon>
        <taxon>Schizophyllaceae</taxon>
        <taxon>Schizophyllum</taxon>
    </lineage>
</organism>
<evidence type="ECO:0000259" key="4">
    <source>
        <dbReference type="PROSITE" id="PS51344"/>
    </source>
</evidence>
<dbReference type="PROSITE" id="PS51344">
    <property type="entry name" value="HTH_TFE_IIE"/>
    <property type="match status" value="1"/>
</dbReference>
<dbReference type="AlphaFoldDB" id="D8QHR1"/>
<evidence type="ECO:0000256" key="3">
    <source>
        <dbReference type="SAM" id="MobiDB-lite"/>
    </source>
</evidence>
<accession>D8QHR1</accession>
<dbReference type="EMBL" id="GL377312">
    <property type="protein sequence ID" value="EFI92724.1"/>
    <property type="molecule type" value="Genomic_DNA"/>
</dbReference>
<evidence type="ECO:0000256" key="2">
    <source>
        <dbReference type="ARBA" id="ARBA00023163"/>
    </source>
</evidence>
<dbReference type="STRING" id="578458.D8QHR1"/>
<dbReference type="Gene3D" id="6.10.140.1250">
    <property type="match status" value="1"/>
</dbReference>
<dbReference type="InterPro" id="IPR002853">
    <property type="entry name" value="TFIIE_asu"/>
</dbReference>
<evidence type="ECO:0000313" key="5">
    <source>
        <dbReference type="EMBL" id="EFI92724.1"/>
    </source>
</evidence>
<dbReference type="Pfam" id="PF11521">
    <property type="entry name" value="TFIIE-A_C"/>
    <property type="match status" value="1"/>
</dbReference>
<dbReference type="InParanoid" id="D8QHR1"/>
<feature type="region of interest" description="Disordered" evidence="3">
    <location>
        <begin position="268"/>
        <end position="334"/>
    </location>
</feature>
<dbReference type="Proteomes" id="UP000007431">
    <property type="component" value="Unassembled WGS sequence"/>
</dbReference>
<keyword evidence="6" id="KW-1185">Reference proteome</keyword>
<proteinExistence type="predicted"/>